<dbReference type="Proteomes" id="UP001148662">
    <property type="component" value="Unassembled WGS sequence"/>
</dbReference>
<gene>
    <name evidence="1" type="ORF">NM688_g7691</name>
</gene>
<dbReference type="EMBL" id="JANHOG010001866">
    <property type="protein sequence ID" value="KAJ3530556.1"/>
    <property type="molecule type" value="Genomic_DNA"/>
</dbReference>
<organism evidence="1 2">
    <name type="scientific">Phlebia brevispora</name>
    <dbReference type="NCBI Taxonomy" id="194682"/>
    <lineage>
        <taxon>Eukaryota</taxon>
        <taxon>Fungi</taxon>
        <taxon>Dikarya</taxon>
        <taxon>Basidiomycota</taxon>
        <taxon>Agaricomycotina</taxon>
        <taxon>Agaricomycetes</taxon>
        <taxon>Polyporales</taxon>
        <taxon>Meruliaceae</taxon>
        <taxon>Phlebia</taxon>
    </lineage>
</organism>
<reference evidence="1" key="1">
    <citation type="submission" date="2022-07" db="EMBL/GenBank/DDBJ databases">
        <title>Genome Sequence of Phlebia brevispora.</title>
        <authorList>
            <person name="Buettner E."/>
        </authorList>
    </citation>
    <scope>NUCLEOTIDE SEQUENCE</scope>
    <source>
        <strain evidence="1">MPL23</strain>
    </source>
</reference>
<evidence type="ECO:0000313" key="1">
    <source>
        <dbReference type="EMBL" id="KAJ3530556.1"/>
    </source>
</evidence>
<sequence length="1113" mass="123319">MPRCSSSGAQFDWTKVDWKMFSEGARTFRSLRTLILGFGSVEEVEQFVTTVLEGPTQPVFIKEKLRYAVWDPQSKNPLGSWLRVTPDDLENKHDSYSSSSVHWHSTWDQASSFKTRTCEMMVVSGTHSWNDTPHLARWGRDALLDLDASSCCTKHLGNASMSFPPEPRSATPPVAAADAQTCQQLQDKHLAPYPNYTTVYQRLISTEQPHRLSRRQRAIRIFLHSVLLVVSVLVFFPALVENVSRLARSVGHELSSGRDTLHGSDYSASDFEDIHDCVRFANWSVEGPGDYFVPNSEQITHYPYIATASIDIPVSSALLYVLSSGALSNGVVEVTADGPSHSDVANVSVNLSYHRFEELEKAHVCQLQRAAGKNGVGIFTPENWRDHPHHFPHQVPFFAVKISFPKPSDKERLKINSFEMDMPGFLHAFGDLGDVVNFEWLVLRSVRHAILVKSLFAYHADMRTSNGPISGNFTSNYLILHSNNNSIVTNVALFTSGTSNSGATLVLQTSNEHISSNITLVSTSDDCTGGLFHVTTTSSNGSVDLKYVDAPIGSALRSITRAPNSPVKVTAHKTYEGKFSLRNSPWSPINIEHDKTVEDPTGRGRKRLVALKEVHWGYTEGTLSPGFAAGKLLLGRAKGTRVGKLPFASLHHRRVVGCTALGQACSGITIVENVYESAAATSAVVVRDVGVHTPTHTFALATTNTTPIPRPSLANRTPFVPDDIDFPLNPNVLQHPRRRQQVRFSQAPSQIKSVDMPSSQVYPQPIRVNLKLTGTTNSRSDVSSNATSSRTRKTGRTDANKPAVPNTPIEGVYKMEDDALTRRFLFVEEIGFGNWGSVWLCYNKPDAPPLPSLQSGTDEANEHVETKLAVKLVHRSGTATSAARFRSLWNEMKVVRSLGPARHPAVIAFRAFIITPSYAMITMPFHRHPIPVEVAEPYAARYFRALLDGVAFLHSRGVAHNDIKPANILISASNVPVLIDFGFAETCDPTSPGAFVSNLSYGTPEYLSPERAKGQKHDTRKSDVWALGVTFFEVLVGRTPFEWQEGEQLASVDELKAYWERTCLGKWVGSWHSRMTRPLERMIRRMTEPNAQFRAYAQDVLEDADRPMDMPLA</sequence>
<comment type="caution">
    <text evidence="1">The sequence shown here is derived from an EMBL/GenBank/DDBJ whole genome shotgun (WGS) entry which is preliminary data.</text>
</comment>
<name>A0ACC1S2F3_9APHY</name>
<keyword evidence="2" id="KW-1185">Reference proteome</keyword>
<protein>
    <submittedName>
        <fullName evidence="1">Uncharacterized protein</fullName>
    </submittedName>
</protein>
<proteinExistence type="predicted"/>
<accession>A0ACC1S2F3</accession>
<evidence type="ECO:0000313" key="2">
    <source>
        <dbReference type="Proteomes" id="UP001148662"/>
    </source>
</evidence>